<proteinExistence type="predicted"/>
<dbReference type="Proteomes" id="UP000595481">
    <property type="component" value="Chromosome"/>
</dbReference>
<organism evidence="1 2">
    <name type="scientific">Aeromonas jandaei</name>
    <dbReference type="NCBI Taxonomy" id="650"/>
    <lineage>
        <taxon>Bacteria</taxon>
        <taxon>Pseudomonadati</taxon>
        <taxon>Pseudomonadota</taxon>
        <taxon>Gammaproteobacteria</taxon>
        <taxon>Aeromonadales</taxon>
        <taxon>Aeromonadaceae</taxon>
        <taxon>Aeromonas</taxon>
    </lineage>
</organism>
<name>A0A7T4ADY7_AERJA</name>
<dbReference type="EMBL" id="CP066092">
    <property type="protein sequence ID" value="QQB22109.1"/>
    <property type="molecule type" value="Genomic_DNA"/>
</dbReference>
<evidence type="ECO:0000313" key="2">
    <source>
        <dbReference type="Proteomes" id="UP000595481"/>
    </source>
</evidence>
<gene>
    <name evidence="1" type="ORF">I6H43_20750</name>
</gene>
<accession>A0A7T4ADY7</accession>
<reference evidence="1 2" key="1">
    <citation type="submission" date="2020-12" db="EMBL/GenBank/DDBJ databases">
        <title>FDA dAtabase for Regulatory Grade micrObial Sequences (FDA-ARGOS): Supporting development and validation of Infectious Disease Dx tests.</title>
        <authorList>
            <person name="Sproer C."/>
            <person name="Gronow S."/>
            <person name="Severitt S."/>
            <person name="Schroder I."/>
            <person name="Tallon L."/>
            <person name="Sadzewicz L."/>
            <person name="Zhao X."/>
            <person name="Boylan J."/>
            <person name="Ott S."/>
            <person name="Bowen H."/>
            <person name="Vavikolanu K."/>
            <person name="Mehta A."/>
            <person name="Aluvathingal J."/>
            <person name="Nadendla S."/>
            <person name="Lowell S."/>
            <person name="Myers T."/>
            <person name="Yan Y."/>
            <person name="Sichtig H."/>
        </authorList>
    </citation>
    <scope>NUCLEOTIDE SEQUENCE [LARGE SCALE GENOMIC DNA]</scope>
    <source>
        <strain evidence="1 2">FDAARGOS_986</strain>
    </source>
</reference>
<dbReference type="Pfam" id="PF13990">
    <property type="entry name" value="YjcZ"/>
    <property type="match status" value="1"/>
</dbReference>
<dbReference type="InterPro" id="IPR025599">
    <property type="entry name" value="YjcZ"/>
</dbReference>
<sequence>MACLPEKFIVDFANGIDVVHDHVRQQTDRSFFRRIKEGFSGRSSQRQQAINASLLDGVESSLNWLTELTSSLATTNYALAQVNDRVTSLIQDTAAIAHYSADTREQLNMLATQVNQQLNHLELQLRSVDRLQRGQLHLEQIFSTWQAGRYSLLPLAGRCYVALEELRWGAFGEVIRNGEPQQAKQLLDILKNRALVQLADDHNSQSWSRHDTRSWLAWSGDHEQHSDWFSAVNWLADWCNPDIHPIIWSTTQKYDALPIRMPRLCSAERIAEAMVNEIFSKELVWSSR</sequence>
<keyword evidence="2" id="KW-1185">Reference proteome</keyword>
<evidence type="ECO:0000313" key="1">
    <source>
        <dbReference type="EMBL" id="QQB22109.1"/>
    </source>
</evidence>
<protein>
    <submittedName>
        <fullName evidence="1">Chemotaxis protein</fullName>
    </submittedName>
</protein>